<organism evidence="1 2">
    <name type="scientific">Longicatena caecimuris</name>
    <dbReference type="NCBI Taxonomy" id="1796635"/>
    <lineage>
        <taxon>Bacteria</taxon>
        <taxon>Bacillati</taxon>
        <taxon>Bacillota</taxon>
        <taxon>Erysipelotrichia</taxon>
        <taxon>Erysipelotrichales</taxon>
        <taxon>Erysipelotrichaceae</taxon>
        <taxon>Longicatena</taxon>
    </lineage>
</organism>
<protein>
    <submittedName>
        <fullName evidence="1">Uncharacterized protein DUF4860</fullName>
    </submittedName>
</protein>
<proteinExistence type="predicted"/>
<dbReference type="Pfam" id="PF16152">
    <property type="entry name" value="DUF4860"/>
    <property type="match status" value="1"/>
</dbReference>
<comment type="caution">
    <text evidence="1">The sequence shown here is derived from an EMBL/GenBank/DDBJ whole genome shotgun (WGS) entry which is preliminary data.</text>
</comment>
<reference evidence="1 2" key="1">
    <citation type="submission" date="2019-03" db="EMBL/GenBank/DDBJ databases">
        <title>Genomic Encyclopedia of Type Strains, Phase IV (KMG-IV): sequencing the most valuable type-strain genomes for metagenomic binning, comparative biology and taxonomic classification.</title>
        <authorList>
            <person name="Goeker M."/>
        </authorList>
    </citation>
    <scope>NUCLEOTIDE SEQUENCE [LARGE SCALE GENOMIC DNA]</scope>
    <source>
        <strain evidence="1 2">DSM 29481</strain>
    </source>
</reference>
<accession>A0A4R3TNV5</accession>
<name>A0A4R3TNV5_9FIRM</name>
<evidence type="ECO:0000313" key="2">
    <source>
        <dbReference type="Proteomes" id="UP000295773"/>
    </source>
</evidence>
<dbReference type="RefSeq" id="WP_008978390.1">
    <property type="nucleotide sequence ID" value="NZ_DBGDHU010000010.1"/>
</dbReference>
<keyword evidence="2" id="KW-1185">Reference proteome</keyword>
<evidence type="ECO:0000313" key="1">
    <source>
        <dbReference type="EMBL" id="TCU63474.1"/>
    </source>
</evidence>
<dbReference type="Proteomes" id="UP000295773">
    <property type="component" value="Unassembled WGS sequence"/>
</dbReference>
<gene>
    <name evidence="1" type="ORF">EDD61_101126</name>
</gene>
<sequence>MKTHHNLYLLVSLLLLLLFAAGSFSLLSTEIFAYRRLNETIQSQEDVSLPLAYVHTKLKHASARGQVAYVTKPITCLQIKEKETVTYLYYQDGYIKEITAVSSYQPTFEEGTKLFQVDAFTIIEKQDCFLFTVEKDGKKEQLSIYLYGKAG</sequence>
<dbReference type="AlphaFoldDB" id="A0A4R3TNV5"/>
<dbReference type="InterPro" id="IPR032340">
    <property type="entry name" value="DUF4860"/>
</dbReference>
<dbReference type="EMBL" id="SMBP01000001">
    <property type="protein sequence ID" value="TCU63474.1"/>
    <property type="molecule type" value="Genomic_DNA"/>
</dbReference>